<evidence type="ECO:0000256" key="1">
    <source>
        <dbReference type="SAM" id="SignalP"/>
    </source>
</evidence>
<dbReference type="AlphaFoldDB" id="A0ABD1KTK5"/>
<evidence type="ECO:0000313" key="4">
    <source>
        <dbReference type="Proteomes" id="UP001591681"/>
    </source>
</evidence>
<feature type="domain" description="SEA" evidence="2">
    <location>
        <begin position="346"/>
        <end position="461"/>
    </location>
</feature>
<evidence type="ECO:0000259" key="2">
    <source>
        <dbReference type="PROSITE" id="PS50024"/>
    </source>
</evidence>
<dbReference type="InterPro" id="IPR000082">
    <property type="entry name" value="SEA_dom"/>
</dbReference>
<keyword evidence="1" id="KW-0732">Signal</keyword>
<comment type="caution">
    <text evidence="3">The sequence shown here is derived from an EMBL/GenBank/DDBJ whole genome shotgun (WGS) entry which is preliminary data.</text>
</comment>
<gene>
    <name evidence="3" type="ORF">ACEWY4_001626</name>
</gene>
<evidence type="ECO:0000313" key="3">
    <source>
        <dbReference type="EMBL" id="KAL2102458.1"/>
    </source>
</evidence>
<dbReference type="InterPro" id="IPR036364">
    <property type="entry name" value="SEA_dom_sf"/>
</dbReference>
<accession>A0ABD1KTK5</accession>
<feature type="signal peptide" evidence="1">
    <location>
        <begin position="1"/>
        <end position="19"/>
    </location>
</feature>
<protein>
    <recommendedName>
        <fullName evidence="2">SEA domain-containing protein</fullName>
    </recommendedName>
</protein>
<sequence>MDGKLLLTIILILVQTCPASMMNMSAVTTTPGNMTSSPMASHTTNTLSLNASSQSLALNTTSHTYTTESMALNTTSYTHTTESMALNTTSHTHTTESMALNTTSHTFTTDTPAPNTSSPGQTVTSVFELIFSSNETFSSSLSNHSSEDFRNRVTLTRTQIEPIYRASFPGFTELMVLNFMNGSIVTDAELHFSSGQDGGPTAESVTDTLRTAVANGNISFPVTSSSINVTRIGTITTESPTTPHTTPETETNSGTLAVSHMTSAMSAVTTTPGNMTSSPTASHTTNTLSLNASSQSLALNTTSHTYTTESMALNTTSHTHTTESMALNTTSHTFTTDTPAPNTSSPGQTVTSVFELIFSSNETFSSSLSNHSSEDFRNRVTLTRTQIEPIYRASFSGFTELMVLNFTNGSIVTDAELHFSSGQDGGPTAESVTDTLRTAVVNGNISFPVTSSSINVTRIGTITTESPTTPHTTPETETNSGTLAVSHMTSVAAAASAPVTMNHLICSAGILILSLII</sequence>
<dbReference type="EMBL" id="JBHFQA010000002">
    <property type="protein sequence ID" value="KAL2102458.1"/>
    <property type="molecule type" value="Genomic_DNA"/>
</dbReference>
<dbReference type="SUPFAM" id="SSF82671">
    <property type="entry name" value="SEA domain"/>
    <property type="match status" value="2"/>
</dbReference>
<dbReference type="SMART" id="SM00200">
    <property type="entry name" value="SEA"/>
    <property type="match status" value="2"/>
</dbReference>
<reference evidence="3 4" key="1">
    <citation type="submission" date="2024-09" db="EMBL/GenBank/DDBJ databases">
        <title>A chromosome-level genome assembly of Gray's grenadier anchovy, Coilia grayii.</title>
        <authorList>
            <person name="Fu Z."/>
        </authorList>
    </citation>
    <scope>NUCLEOTIDE SEQUENCE [LARGE SCALE GENOMIC DNA]</scope>
    <source>
        <strain evidence="3">G4</strain>
        <tissue evidence="3">Muscle</tissue>
    </source>
</reference>
<dbReference type="PROSITE" id="PS50024">
    <property type="entry name" value="SEA"/>
    <property type="match status" value="2"/>
</dbReference>
<proteinExistence type="predicted"/>
<keyword evidence="4" id="KW-1185">Reference proteome</keyword>
<feature type="chain" id="PRO_5044847829" description="SEA domain-containing protein" evidence="1">
    <location>
        <begin position="20"/>
        <end position="517"/>
    </location>
</feature>
<dbReference type="Proteomes" id="UP001591681">
    <property type="component" value="Unassembled WGS sequence"/>
</dbReference>
<organism evidence="3 4">
    <name type="scientific">Coilia grayii</name>
    <name type="common">Gray's grenadier anchovy</name>
    <dbReference type="NCBI Taxonomy" id="363190"/>
    <lineage>
        <taxon>Eukaryota</taxon>
        <taxon>Metazoa</taxon>
        <taxon>Chordata</taxon>
        <taxon>Craniata</taxon>
        <taxon>Vertebrata</taxon>
        <taxon>Euteleostomi</taxon>
        <taxon>Actinopterygii</taxon>
        <taxon>Neopterygii</taxon>
        <taxon>Teleostei</taxon>
        <taxon>Clupei</taxon>
        <taxon>Clupeiformes</taxon>
        <taxon>Clupeoidei</taxon>
        <taxon>Engraulidae</taxon>
        <taxon>Coilinae</taxon>
        <taxon>Coilia</taxon>
    </lineage>
</organism>
<name>A0ABD1KTK5_9TELE</name>
<dbReference type="Pfam" id="PF01390">
    <property type="entry name" value="SEA"/>
    <property type="match status" value="2"/>
</dbReference>
<feature type="domain" description="SEA" evidence="2">
    <location>
        <begin position="119"/>
        <end position="234"/>
    </location>
</feature>